<feature type="domain" description="AAA+ ATPase lid" evidence="4">
    <location>
        <begin position="510"/>
        <end position="617"/>
    </location>
</feature>
<feature type="compositionally biased region" description="Acidic residues" evidence="1">
    <location>
        <begin position="80"/>
        <end position="89"/>
    </location>
</feature>
<protein>
    <recommendedName>
        <fullName evidence="7">ATPase AAA-type core domain-containing protein</fullName>
    </recommendedName>
</protein>
<evidence type="ECO:0008006" key="7">
    <source>
        <dbReference type="Google" id="ProtNLM"/>
    </source>
</evidence>
<dbReference type="InterPro" id="IPR054289">
    <property type="entry name" value="DUF7025"/>
</dbReference>
<feature type="domain" description="DUF7025" evidence="3">
    <location>
        <begin position="139"/>
        <end position="250"/>
    </location>
</feature>
<gene>
    <name evidence="5" type="ORF">N0V84_012530</name>
</gene>
<name>A0A9W8TBA7_9HYPO</name>
<dbReference type="GO" id="GO:0016887">
    <property type="term" value="F:ATP hydrolysis activity"/>
    <property type="evidence" value="ECO:0007669"/>
    <property type="project" value="InterPro"/>
</dbReference>
<feature type="domain" description="ATPase AAA-type core" evidence="2">
    <location>
        <begin position="414"/>
        <end position="448"/>
    </location>
</feature>
<dbReference type="Gene3D" id="3.40.50.300">
    <property type="entry name" value="P-loop containing nucleotide triphosphate hydrolases"/>
    <property type="match status" value="2"/>
</dbReference>
<dbReference type="GO" id="GO:0005524">
    <property type="term" value="F:ATP binding"/>
    <property type="evidence" value="ECO:0007669"/>
    <property type="project" value="InterPro"/>
</dbReference>
<dbReference type="PANTHER" id="PTHR46411:SF2">
    <property type="entry name" value="AAA+ ATPASE DOMAIN-CONTAINING PROTEIN"/>
    <property type="match status" value="1"/>
</dbReference>
<evidence type="ECO:0000259" key="3">
    <source>
        <dbReference type="Pfam" id="PF22942"/>
    </source>
</evidence>
<dbReference type="InterPro" id="IPR003959">
    <property type="entry name" value="ATPase_AAA_core"/>
</dbReference>
<proteinExistence type="predicted"/>
<sequence>MVTAMAQNPRDSYQSIPDRIRINGKALRRLLEKALDVDLKDGPVVLLKPFKLLVKYGGRLRSLHAQLERKFGQQSSQPADLDEQGDSEDIGTRYKSDDNEVGDSLLDAYGTKQAYQQLRCLIEFMDHDLGTLKHFANSSATKIAFSDLWHIFQAGVAVVTAHKPVDAYRVLHATGGRPYLSPPKDKDENENEAIVKAYRVPAKSSDFVITCYQIGFDGNRFGPVTKSFSIQKYDGFRDIRSLPIYPLSFAMDPSKLRQKLSENGKMFAKLSKVGHVLYRGLNLHEAEKIDSEIIVDFHAALWDNQDKDDEWHDKYQVDFGIQTLPNANEAEVVMVSRGGCKEPMCCENDQVFNDLDLDHRFVEEYLAENEFPTTDSRYLTDDPPQIPEDDLILFPHRLFAFVLKDRKWGKGLIVLLHGAPGVGKTSTAECVADLCKKPLYPITCGDLGITAVEVETRERSNDVKHNSLVSVFLRVLEYYKGILFLTTNRVGRMDEAFRSRVHISLYYPPLNEQSTLDIFRINIERTEKRKGDKMKLENSSIEAFAAEHYRENDQHVRWNGRQIRNAFHIAVALAENEAVGKANQPGKKYRRPKLRARHFDIVEKASSEFDNYLVSREQTVKDKAIHQETKRLGYV</sequence>
<feature type="region of interest" description="Disordered" evidence="1">
    <location>
        <begin position="71"/>
        <end position="98"/>
    </location>
</feature>
<keyword evidence="6" id="KW-1185">Reference proteome</keyword>
<accession>A0A9W8TBA7</accession>
<reference evidence="5" key="1">
    <citation type="submission" date="2022-10" db="EMBL/GenBank/DDBJ databases">
        <title>Tapping the CABI collections for fungal endophytes: first genome assemblies for Collariella, Neodidymelliopsis, Ascochyta clinopodiicola, Didymella pomorum, Didymosphaeria variabile, Neocosmospora piperis and Neocucurbitaria cava.</title>
        <authorList>
            <person name="Hill R."/>
        </authorList>
    </citation>
    <scope>NUCLEOTIDE SEQUENCE</scope>
    <source>
        <strain evidence="5">IMI 366586</strain>
    </source>
</reference>
<evidence type="ECO:0000313" key="6">
    <source>
        <dbReference type="Proteomes" id="UP001140502"/>
    </source>
</evidence>
<dbReference type="OrthoDB" id="5078945at2759"/>
<dbReference type="Pfam" id="PF00004">
    <property type="entry name" value="AAA"/>
    <property type="match status" value="1"/>
</dbReference>
<evidence type="ECO:0000313" key="5">
    <source>
        <dbReference type="EMBL" id="KAJ4307733.1"/>
    </source>
</evidence>
<evidence type="ECO:0000259" key="4">
    <source>
        <dbReference type="Pfam" id="PF23232"/>
    </source>
</evidence>
<dbReference type="SUPFAM" id="SSF52540">
    <property type="entry name" value="P-loop containing nucleoside triphosphate hydrolases"/>
    <property type="match status" value="1"/>
</dbReference>
<dbReference type="EMBL" id="JAPEUR010000649">
    <property type="protein sequence ID" value="KAJ4307733.1"/>
    <property type="molecule type" value="Genomic_DNA"/>
</dbReference>
<comment type="caution">
    <text evidence="5">The sequence shown here is derived from an EMBL/GenBank/DDBJ whole genome shotgun (WGS) entry which is preliminary data.</text>
</comment>
<dbReference type="Pfam" id="PF23232">
    <property type="entry name" value="AAA_lid_13"/>
    <property type="match status" value="1"/>
</dbReference>
<dbReference type="Proteomes" id="UP001140502">
    <property type="component" value="Unassembled WGS sequence"/>
</dbReference>
<dbReference type="InterPro" id="IPR027417">
    <property type="entry name" value="P-loop_NTPase"/>
</dbReference>
<evidence type="ECO:0000256" key="1">
    <source>
        <dbReference type="SAM" id="MobiDB-lite"/>
    </source>
</evidence>
<dbReference type="InterPro" id="IPR056599">
    <property type="entry name" value="AAA_lid_fung"/>
</dbReference>
<evidence type="ECO:0000259" key="2">
    <source>
        <dbReference type="Pfam" id="PF00004"/>
    </source>
</evidence>
<dbReference type="AlphaFoldDB" id="A0A9W8TBA7"/>
<dbReference type="PANTHER" id="PTHR46411">
    <property type="entry name" value="FAMILY ATPASE, PUTATIVE-RELATED"/>
    <property type="match status" value="1"/>
</dbReference>
<dbReference type="Pfam" id="PF22942">
    <property type="entry name" value="DUF7025"/>
    <property type="match status" value="1"/>
</dbReference>
<organism evidence="5 6">
    <name type="scientific">Fusarium piperis</name>
    <dbReference type="NCBI Taxonomy" id="1435070"/>
    <lineage>
        <taxon>Eukaryota</taxon>
        <taxon>Fungi</taxon>
        <taxon>Dikarya</taxon>
        <taxon>Ascomycota</taxon>
        <taxon>Pezizomycotina</taxon>
        <taxon>Sordariomycetes</taxon>
        <taxon>Hypocreomycetidae</taxon>
        <taxon>Hypocreales</taxon>
        <taxon>Nectriaceae</taxon>
        <taxon>Fusarium</taxon>
        <taxon>Fusarium solani species complex</taxon>
    </lineage>
</organism>